<dbReference type="InterPro" id="IPR048395">
    <property type="entry name" value="Glyco_hydro_31_C"/>
</dbReference>
<sequence>MLRALCIEYPTDPAVWTIEDQYLFGSDLLVAPLMEAGNKRNVYLPGGKWIDYQSGKVYQPGWNEIEAGQIPAVILVRDGVALPHIALAQSTDKMDWSNIELRLFTADSSVAEGSVCFPSDNRLHHLKIKQQQDKWLLTENPLKGQVTFKITHK</sequence>
<accession>A0A645JJG4</accession>
<comment type="caution">
    <text evidence="2">The sequence shown here is derived from an EMBL/GenBank/DDBJ whole genome shotgun (WGS) entry which is preliminary data.</text>
</comment>
<dbReference type="Gene3D" id="2.60.40.1180">
    <property type="entry name" value="Golgi alpha-mannosidase II"/>
    <property type="match status" value="1"/>
</dbReference>
<proteinExistence type="predicted"/>
<dbReference type="EMBL" id="VSSQ01143021">
    <property type="protein sequence ID" value="MPN63497.1"/>
    <property type="molecule type" value="Genomic_DNA"/>
</dbReference>
<organism evidence="2">
    <name type="scientific">bioreactor metagenome</name>
    <dbReference type="NCBI Taxonomy" id="1076179"/>
    <lineage>
        <taxon>unclassified sequences</taxon>
        <taxon>metagenomes</taxon>
        <taxon>ecological metagenomes</taxon>
    </lineage>
</organism>
<dbReference type="SUPFAM" id="SSF51011">
    <property type="entry name" value="Glycosyl hydrolase domain"/>
    <property type="match status" value="1"/>
</dbReference>
<gene>
    <name evidence="2" type="ORF">SDC9_211261</name>
</gene>
<protein>
    <recommendedName>
        <fullName evidence="1">Glycosyl hydrolase family 31 C-terminal domain-containing protein</fullName>
    </recommendedName>
</protein>
<evidence type="ECO:0000313" key="2">
    <source>
        <dbReference type="EMBL" id="MPN63497.1"/>
    </source>
</evidence>
<dbReference type="InterPro" id="IPR051816">
    <property type="entry name" value="Glycosyl_Hydrolase_31"/>
</dbReference>
<evidence type="ECO:0000259" key="1">
    <source>
        <dbReference type="Pfam" id="PF21365"/>
    </source>
</evidence>
<dbReference type="InterPro" id="IPR013780">
    <property type="entry name" value="Glyco_hydro_b"/>
</dbReference>
<dbReference type="PANTHER" id="PTHR43863:SF2">
    <property type="entry name" value="MALTASE-GLUCOAMYLASE"/>
    <property type="match status" value="1"/>
</dbReference>
<dbReference type="AlphaFoldDB" id="A0A645JJG4"/>
<dbReference type="Pfam" id="PF21365">
    <property type="entry name" value="Glyco_hydro_31_3rd"/>
    <property type="match status" value="1"/>
</dbReference>
<feature type="domain" description="Glycosyl hydrolase family 31 C-terminal" evidence="1">
    <location>
        <begin position="1"/>
        <end position="79"/>
    </location>
</feature>
<reference evidence="2" key="1">
    <citation type="submission" date="2019-08" db="EMBL/GenBank/DDBJ databases">
        <authorList>
            <person name="Kucharzyk K."/>
            <person name="Murdoch R.W."/>
            <person name="Higgins S."/>
            <person name="Loffler F."/>
        </authorList>
    </citation>
    <scope>NUCLEOTIDE SEQUENCE</scope>
</reference>
<name>A0A645JJG4_9ZZZZ</name>
<dbReference type="PANTHER" id="PTHR43863">
    <property type="entry name" value="HYDROLASE, PUTATIVE (AFU_ORTHOLOGUE AFUA_1G03140)-RELATED"/>
    <property type="match status" value="1"/>
</dbReference>